<comment type="caution">
    <text evidence="2">The sequence shown here is derived from an EMBL/GenBank/DDBJ whole genome shotgun (WGS) entry which is preliminary data.</text>
</comment>
<reference evidence="2 3" key="1">
    <citation type="submission" date="2021-04" db="EMBL/GenBank/DDBJ databases">
        <title>The genome sequence of type strain Ideonella paludis KCTC 32238.</title>
        <authorList>
            <person name="Liu Y."/>
        </authorList>
    </citation>
    <scope>NUCLEOTIDE SEQUENCE [LARGE SCALE GENOMIC DNA]</scope>
    <source>
        <strain evidence="2 3">KCTC 32238</strain>
    </source>
</reference>
<sequence>MHDLNADLHCHSTFSDGSLPPEVLAQRAAERGVELWALTDHDEVSGISAARAACQAHGVSFITGVEVSVTFAGETVHILGFGFDEHHPDLVAGLAQVRSGRLARARAMGDSLAQVGIKGAYDAACALAPNPELVSRTHFGRFLVEQGHCADMGEVFRRYLKPGKPGYVPHQWAGLGEALRWLHGAGGVTAIAHPARYPFNPTVEYALFSEFQGHGGQGVEVVCGSHTAADVERISGLALEFGLLATRGSDFHSPTESRVDLGELPLLPGRLTPIWTLWPALAQAAARAQ</sequence>
<gene>
    <name evidence="2" type="ORF">KAK11_12840</name>
</gene>
<dbReference type="PANTHER" id="PTHR42924">
    <property type="entry name" value="EXONUCLEASE"/>
    <property type="match status" value="1"/>
</dbReference>
<evidence type="ECO:0000313" key="3">
    <source>
        <dbReference type="Proteomes" id="UP000672097"/>
    </source>
</evidence>
<protein>
    <submittedName>
        <fullName evidence="2">PHP domain-containing protein</fullName>
    </submittedName>
</protein>
<organism evidence="2 3">
    <name type="scientific">Ideonella paludis</name>
    <dbReference type="NCBI Taxonomy" id="1233411"/>
    <lineage>
        <taxon>Bacteria</taxon>
        <taxon>Pseudomonadati</taxon>
        <taxon>Pseudomonadota</taxon>
        <taxon>Betaproteobacteria</taxon>
        <taxon>Burkholderiales</taxon>
        <taxon>Sphaerotilaceae</taxon>
        <taxon>Ideonella</taxon>
    </lineage>
</organism>
<dbReference type="CDD" id="cd07438">
    <property type="entry name" value="PHP_HisPPase_AMP"/>
    <property type="match status" value="1"/>
</dbReference>
<dbReference type="RefSeq" id="WP_210809524.1">
    <property type="nucleotide sequence ID" value="NZ_JBHUKC010000001.1"/>
</dbReference>
<dbReference type="InterPro" id="IPR016195">
    <property type="entry name" value="Pol/histidinol_Pase-like"/>
</dbReference>
<dbReference type="Proteomes" id="UP000672097">
    <property type="component" value="Unassembled WGS sequence"/>
</dbReference>
<evidence type="ECO:0000259" key="1">
    <source>
        <dbReference type="SMART" id="SM00481"/>
    </source>
</evidence>
<proteinExistence type="predicted"/>
<dbReference type="SMART" id="SM00481">
    <property type="entry name" value="POLIIIAc"/>
    <property type="match status" value="1"/>
</dbReference>
<dbReference type="InterPro" id="IPR003141">
    <property type="entry name" value="Pol/His_phosphatase_N"/>
</dbReference>
<feature type="domain" description="Polymerase/histidinol phosphatase N-terminal" evidence="1">
    <location>
        <begin position="6"/>
        <end position="71"/>
    </location>
</feature>
<evidence type="ECO:0000313" key="2">
    <source>
        <dbReference type="EMBL" id="MBQ0936219.1"/>
    </source>
</evidence>
<dbReference type="Gene3D" id="1.10.150.650">
    <property type="match status" value="1"/>
</dbReference>
<keyword evidence="3" id="KW-1185">Reference proteome</keyword>
<dbReference type="EMBL" id="JAGQDG010000004">
    <property type="protein sequence ID" value="MBQ0936219.1"/>
    <property type="molecule type" value="Genomic_DNA"/>
</dbReference>
<dbReference type="InterPro" id="IPR052018">
    <property type="entry name" value="PHP_domain"/>
</dbReference>
<dbReference type="Pfam" id="PF02811">
    <property type="entry name" value="PHP"/>
    <property type="match status" value="1"/>
</dbReference>
<dbReference type="InterPro" id="IPR004013">
    <property type="entry name" value="PHP_dom"/>
</dbReference>
<dbReference type="SUPFAM" id="SSF89550">
    <property type="entry name" value="PHP domain-like"/>
    <property type="match status" value="1"/>
</dbReference>
<accession>A0ABS5DYK2</accession>
<dbReference type="PANTHER" id="PTHR42924:SF3">
    <property type="entry name" value="POLYMERASE_HISTIDINOL PHOSPHATASE N-TERMINAL DOMAIN-CONTAINING PROTEIN"/>
    <property type="match status" value="1"/>
</dbReference>
<name>A0ABS5DYK2_9BURK</name>
<dbReference type="Gene3D" id="3.20.20.140">
    <property type="entry name" value="Metal-dependent hydrolases"/>
    <property type="match status" value="1"/>
</dbReference>